<keyword evidence="1" id="KW-0813">Transport</keyword>
<dbReference type="EMBL" id="CP059851">
    <property type="protein sequence ID" value="QMW23443.1"/>
    <property type="molecule type" value="Genomic_DNA"/>
</dbReference>
<evidence type="ECO:0000256" key="2">
    <source>
        <dbReference type="ARBA" id="ARBA00022617"/>
    </source>
</evidence>
<protein>
    <submittedName>
        <fullName evidence="9">Cytochrome c family protein</fullName>
    </submittedName>
</protein>
<name>A0A7G5IJA1_9SPHN</name>
<evidence type="ECO:0000313" key="10">
    <source>
        <dbReference type="Proteomes" id="UP000515292"/>
    </source>
</evidence>
<evidence type="ECO:0000256" key="3">
    <source>
        <dbReference type="ARBA" id="ARBA00022723"/>
    </source>
</evidence>
<dbReference type="InterPro" id="IPR002327">
    <property type="entry name" value="Cyt_c_1A/1B"/>
</dbReference>
<dbReference type="RefSeq" id="WP_182297266.1">
    <property type="nucleotide sequence ID" value="NZ_CP059851.1"/>
</dbReference>
<dbReference type="PRINTS" id="PR00604">
    <property type="entry name" value="CYTCHRMECIAB"/>
</dbReference>
<keyword evidence="7" id="KW-0732">Signal</keyword>
<accession>A0A7G5IJA1</accession>
<dbReference type="KEGG" id="sand:H3309_02765"/>
<dbReference type="GO" id="GO:0020037">
    <property type="term" value="F:heme binding"/>
    <property type="evidence" value="ECO:0007669"/>
    <property type="project" value="InterPro"/>
</dbReference>
<proteinExistence type="predicted"/>
<keyword evidence="10" id="KW-1185">Reference proteome</keyword>
<evidence type="ECO:0000256" key="6">
    <source>
        <dbReference type="PROSITE-ProRule" id="PRU00433"/>
    </source>
</evidence>
<dbReference type="Pfam" id="PF00034">
    <property type="entry name" value="Cytochrom_C"/>
    <property type="match status" value="1"/>
</dbReference>
<keyword evidence="5 6" id="KW-0408">Iron</keyword>
<gene>
    <name evidence="9" type="ORF">H3309_02765</name>
</gene>
<dbReference type="PANTHER" id="PTHR11961">
    <property type="entry name" value="CYTOCHROME C"/>
    <property type="match status" value="1"/>
</dbReference>
<keyword evidence="2 6" id="KW-0349">Heme</keyword>
<organism evidence="9 10">
    <name type="scientific">Sandaracinobacteroides saxicola</name>
    <dbReference type="NCBI Taxonomy" id="2759707"/>
    <lineage>
        <taxon>Bacteria</taxon>
        <taxon>Pseudomonadati</taxon>
        <taxon>Pseudomonadota</taxon>
        <taxon>Alphaproteobacteria</taxon>
        <taxon>Sphingomonadales</taxon>
        <taxon>Sphingosinicellaceae</taxon>
        <taxon>Sandaracinobacteroides</taxon>
    </lineage>
</organism>
<feature type="signal peptide" evidence="7">
    <location>
        <begin position="1"/>
        <end position="18"/>
    </location>
</feature>
<dbReference type="InterPro" id="IPR009056">
    <property type="entry name" value="Cyt_c-like_dom"/>
</dbReference>
<dbReference type="Gene3D" id="1.10.760.10">
    <property type="entry name" value="Cytochrome c-like domain"/>
    <property type="match status" value="1"/>
</dbReference>
<dbReference type="PROSITE" id="PS51007">
    <property type="entry name" value="CYTC"/>
    <property type="match status" value="1"/>
</dbReference>
<evidence type="ECO:0000256" key="4">
    <source>
        <dbReference type="ARBA" id="ARBA00022982"/>
    </source>
</evidence>
<feature type="domain" description="Cytochrome c" evidence="8">
    <location>
        <begin position="22"/>
        <end position="123"/>
    </location>
</feature>
<dbReference type="SUPFAM" id="SSF46626">
    <property type="entry name" value="Cytochrome c"/>
    <property type="match status" value="1"/>
</dbReference>
<dbReference type="Proteomes" id="UP000515292">
    <property type="component" value="Chromosome"/>
</dbReference>
<dbReference type="InterPro" id="IPR036909">
    <property type="entry name" value="Cyt_c-like_dom_sf"/>
</dbReference>
<dbReference type="AlphaFoldDB" id="A0A7G5IJA1"/>
<evidence type="ECO:0000256" key="7">
    <source>
        <dbReference type="SAM" id="SignalP"/>
    </source>
</evidence>
<feature type="chain" id="PRO_5028863878" evidence="7">
    <location>
        <begin position="19"/>
        <end position="124"/>
    </location>
</feature>
<evidence type="ECO:0000259" key="8">
    <source>
        <dbReference type="PROSITE" id="PS51007"/>
    </source>
</evidence>
<keyword evidence="3 6" id="KW-0479">Metal-binding</keyword>
<keyword evidence="4" id="KW-0249">Electron transport</keyword>
<evidence type="ECO:0000256" key="5">
    <source>
        <dbReference type="ARBA" id="ARBA00023004"/>
    </source>
</evidence>
<dbReference type="GO" id="GO:0046872">
    <property type="term" value="F:metal ion binding"/>
    <property type="evidence" value="ECO:0007669"/>
    <property type="project" value="UniProtKB-KW"/>
</dbReference>
<evidence type="ECO:0000256" key="1">
    <source>
        <dbReference type="ARBA" id="ARBA00022448"/>
    </source>
</evidence>
<sequence length="124" mass="12994">MIRLTLALLLLATTPAGAQDAAQLKRGQLLFLQCKACHTVEKAGAHKVGPNLFGIVGAAAGTRPGFTLYSDALKSSGLTWDDATLDRYLASPAAMVKGNKMAFAGLKQPQDRAAVIAWLKSAAK</sequence>
<evidence type="ECO:0000313" key="9">
    <source>
        <dbReference type="EMBL" id="QMW23443.1"/>
    </source>
</evidence>
<reference evidence="9 10" key="1">
    <citation type="submission" date="2020-07" db="EMBL/GenBank/DDBJ databases">
        <title>Complete genome sequence for Sandaracinobacter sp. M6.</title>
        <authorList>
            <person name="Tang Y."/>
            <person name="Liu Q."/>
            <person name="Guo Z."/>
            <person name="Lei P."/>
            <person name="Huang B."/>
        </authorList>
    </citation>
    <scope>NUCLEOTIDE SEQUENCE [LARGE SCALE GENOMIC DNA]</scope>
    <source>
        <strain evidence="9 10">M6</strain>
    </source>
</reference>
<dbReference type="GO" id="GO:0009055">
    <property type="term" value="F:electron transfer activity"/>
    <property type="evidence" value="ECO:0007669"/>
    <property type="project" value="InterPro"/>
</dbReference>